<dbReference type="GO" id="GO:0006487">
    <property type="term" value="P:protein N-linked glycosylation"/>
    <property type="evidence" value="ECO:0007669"/>
    <property type="project" value="TreeGrafter"/>
</dbReference>
<evidence type="ECO:0000313" key="2">
    <source>
        <dbReference type="EMBL" id="KAK4546143.1"/>
    </source>
</evidence>
<evidence type="ECO:0000313" key="3">
    <source>
        <dbReference type="Proteomes" id="UP001324427"/>
    </source>
</evidence>
<accession>A0AAV9JNM5</accession>
<dbReference type="PANTHER" id="PTHR13132">
    <property type="entry name" value="ALPHA- 1,6 -FUCOSYLTRANSFERASE"/>
    <property type="match status" value="1"/>
</dbReference>
<dbReference type="Proteomes" id="UP001324427">
    <property type="component" value="Unassembled WGS sequence"/>
</dbReference>
<dbReference type="PANTHER" id="PTHR13132:SF29">
    <property type="entry name" value="ALPHA-(1,6)-FUCOSYLTRANSFERASE"/>
    <property type="match status" value="1"/>
</dbReference>
<feature type="region of interest" description="Disordered" evidence="1">
    <location>
        <begin position="348"/>
        <end position="372"/>
    </location>
</feature>
<keyword evidence="3" id="KW-1185">Reference proteome</keyword>
<dbReference type="EMBL" id="JAVFHQ010000016">
    <property type="protein sequence ID" value="KAK4546143.1"/>
    <property type="molecule type" value="Genomic_DNA"/>
</dbReference>
<sequence length="439" mass="48400">MRSFRLKHWRRRGSYYALDPSFLDVADAEQSGALPSPLSQQAVTEPVCNSSLTYSMDTDDSSFGKTLLLLWLSYGLAKKEGRAFFIDDSQWVYGRYTSYFAPPPSQGCSPPPPHQVLPCPHQAKHLVVSADTASWTFGLSFHEEFVQQRRYGTEKYQHIYDLARAGYEDLFKLIGEDAVYAQSRIAGMKEDAASHGGSVVGMQIRRGDQHPLEYQFSRDYLPLERYATGARSLFRTLLNRGEPAHANGDLADFSAVLEYIHSPLLLASDDPDVFALPELSQAAAPFTVQKAQERIQLATKAALDRSSPVAPIREPGSAYVKHVDENSGWEGGFYGALFRSLGNPKATSGSSTLERLSSLSDPGTGNDGRASEQAMRVRELVGRAYLLDLAVLGESDGIVCAVSSAACRVLGVMLGWQAVVDNRWMNVDDSRPWSWNGAR</sequence>
<organism evidence="2 3">
    <name type="scientific">Oleoguttula mirabilis</name>
    <dbReference type="NCBI Taxonomy" id="1507867"/>
    <lineage>
        <taxon>Eukaryota</taxon>
        <taxon>Fungi</taxon>
        <taxon>Dikarya</taxon>
        <taxon>Ascomycota</taxon>
        <taxon>Pezizomycotina</taxon>
        <taxon>Dothideomycetes</taxon>
        <taxon>Dothideomycetidae</taxon>
        <taxon>Mycosphaerellales</taxon>
        <taxon>Teratosphaeriaceae</taxon>
        <taxon>Oleoguttula</taxon>
    </lineage>
</organism>
<dbReference type="GO" id="GO:0046921">
    <property type="term" value="F:alpha-(1-&gt;6)-fucosyltransferase activity"/>
    <property type="evidence" value="ECO:0007669"/>
    <property type="project" value="TreeGrafter"/>
</dbReference>
<gene>
    <name evidence="2" type="ORF">LTR36_002280</name>
</gene>
<evidence type="ECO:0000256" key="1">
    <source>
        <dbReference type="SAM" id="MobiDB-lite"/>
    </source>
</evidence>
<comment type="caution">
    <text evidence="2">The sequence shown here is derived from an EMBL/GenBank/DDBJ whole genome shotgun (WGS) entry which is preliminary data.</text>
</comment>
<dbReference type="AlphaFoldDB" id="A0AAV9JNM5"/>
<reference evidence="2 3" key="1">
    <citation type="submission" date="2021-11" db="EMBL/GenBank/DDBJ databases">
        <title>Black yeast isolated from Biological Soil Crust.</title>
        <authorList>
            <person name="Kurbessoian T."/>
        </authorList>
    </citation>
    <scope>NUCLEOTIDE SEQUENCE [LARGE SCALE GENOMIC DNA]</scope>
    <source>
        <strain evidence="2 3">CCFEE 5522</strain>
    </source>
</reference>
<feature type="compositionally biased region" description="Polar residues" evidence="1">
    <location>
        <begin position="348"/>
        <end position="363"/>
    </location>
</feature>
<name>A0AAV9JNM5_9PEZI</name>
<protein>
    <submittedName>
        <fullName evidence="2">Uncharacterized protein</fullName>
    </submittedName>
</protein>
<proteinExistence type="predicted"/>